<evidence type="ECO:0000313" key="3">
    <source>
        <dbReference type="Proteomes" id="UP000326062"/>
    </source>
</evidence>
<feature type="signal peptide" evidence="1">
    <location>
        <begin position="1"/>
        <end position="26"/>
    </location>
</feature>
<dbReference type="Proteomes" id="UP000326062">
    <property type="component" value="Chromosome 1"/>
</dbReference>
<protein>
    <recommendedName>
        <fullName evidence="4">DDE-1 domain-containing protein</fullName>
    </recommendedName>
</protein>
<keyword evidence="3" id="KW-1185">Reference proteome</keyword>
<name>A0A5J5N1T6_MUNRE</name>
<dbReference type="AlphaFoldDB" id="A0A5J5N1T6"/>
<comment type="caution">
    <text evidence="2">The sequence shown here is derived from an EMBL/GenBank/DDBJ whole genome shotgun (WGS) entry which is preliminary data.</text>
</comment>
<proteinExistence type="predicted"/>
<keyword evidence="1" id="KW-0732">Signal</keyword>
<organism evidence="2 3">
    <name type="scientific">Muntiacus reevesi</name>
    <name type="common">Reeves' muntjac</name>
    <name type="synonym">Cervus reevesi</name>
    <dbReference type="NCBI Taxonomy" id="9886"/>
    <lineage>
        <taxon>Eukaryota</taxon>
        <taxon>Metazoa</taxon>
        <taxon>Chordata</taxon>
        <taxon>Craniata</taxon>
        <taxon>Vertebrata</taxon>
        <taxon>Euteleostomi</taxon>
        <taxon>Mammalia</taxon>
        <taxon>Eutheria</taxon>
        <taxon>Laurasiatheria</taxon>
        <taxon>Artiodactyla</taxon>
        <taxon>Ruminantia</taxon>
        <taxon>Pecora</taxon>
        <taxon>Cervidae</taxon>
        <taxon>Muntiacinae</taxon>
        <taxon>Muntiacus</taxon>
    </lineage>
</organism>
<sequence length="417" mass="47388">MSGALSCVCILLQGAVLLYPLLHSAAEGTVVHYLYFKPRMSRNKRKCSGDIGVKKLQVMMLETKVKIIESGKHGKVMEETEKLLGVWMQDNHQCQGLLSLMLIQEKAKSLYENFKKHGKETVKVEVAKSCPTLATPWAVAYQASPPMRLSRQEYWNGLPFPSPQDVPNPGIEPGLSVHYSENPRALKNIAKGFLPVAVFQDGFAWRRMSHPILLLHNNAPGHSPFMGNYHPNIKVVHLPPNTSLLIQPKDQGVAIKNNDFAWCDLMAVIMNGGWKNLCPQCVHNFCGFEKVNEESKEVFSNLMTLSKNLQLYLQENNFTEDLMELEAQRKDNKTQGEEEVTEELKRFMEALLVFKAQDPNVEQYMKMAAAVQNAIQCYCVIYDEKKRSTTQISLNHFFQEVELNSARNKNLCHQCQM</sequence>
<dbReference type="EMBL" id="VCEB01000001">
    <property type="protein sequence ID" value="KAB0385883.1"/>
    <property type="molecule type" value="Genomic_DNA"/>
</dbReference>
<feature type="chain" id="PRO_5023858880" description="DDE-1 domain-containing protein" evidence="1">
    <location>
        <begin position="27"/>
        <end position="417"/>
    </location>
</feature>
<evidence type="ECO:0008006" key="4">
    <source>
        <dbReference type="Google" id="ProtNLM"/>
    </source>
</evidence>
<accession>A0A5J5N1T6</accession>
<reference evidence="2 3" key="1">
    <citation type="submission" date="2019-06" db="EMBL/GenBank/DDBJ databases">
        <title>Discovery of a novel chromosome fission-fusion reversal in muntjac.</title>
        <authorList>
            <person name="Mudd A.B."/>
            <person name="Bredeson J.V."/>
            <person name="Baum R."/>
            <person name="Hockemeyer D."/>
            <person name="Rokhsar D.S."/>
        </authorList>
    </citation>
    <scope>NUCLEOTIDE SEQUENCE [LARGE SCALE GENOMIC DNA]</scope>
    <source>
        <strain evidence="2">UCam_UCB_Mr</strain>
        <tissue evidence="2">Fibroblast cell line</tissue>
    </source>
</reference>
<gene>
    <name evidence="2" type="ORF">FD755_000839</name>
</gene>
<evidence type="ECO:0000256" key="1">
    <source>
        <dbReference type="SAM" id="SignalP"/>
    </source>
</evidence>
<evidence type="ECO:0000313" key="2">
    <source>
        <dbReference type="EMBL" id="KAB0385883.1"/>
    </source>
</evidence>